<dbReference type="Pfam" id="PF25597">
    <property type="entry name" value="SH3_retrovirus"/>
    <property type="match status" value="1"/>
</dbReference>
<dbReference type="PANTHER" id="PTHR11439">
    <property type="entry name" value="GAG-POL-RELATED RETROTRANSPOSON"/>
    <property type="match status" value="1"/>
</dbReference>
<dbReference type="AlphaFoldDB" id="A0AA38M9A0"/>
<evidence type="ECO:0008006" key="6">
    <source>
        <dbReference type="Google" id="ProtNLM"/>
    </source>
</evidence>
<proteinExistence type="predicted"/>
<dbReference type="EMBL" id="JALNTZ010000006">
    <property type="protein sequence ID" value="KAJ3647754.1"/>
    <property type="molecule type" value="Genomic_DNA"/>
</dbReference>
<evidence type="ECO:0000259" key="2">
    <source>
        <dbReference type="Pfam" id="PF07727"/>
    </source>
</evidence>
<feature type="domain" description="Reverse transcriptase Ty1/copia-type" evidence="2">
    <location>
        <begin position="169"/>
        <end position="411"/>
    </location>
</feature>
<dbReference type="PANTHER" id="PTHR11439:SF515">
    <property type="entry name" value="GAG-POL POLYPROTEIN"/>
    <property type="match status" value="1"/>
</dbReference>
<dbReference type="SUPFAM" id="SSF56672">
    <property type="entry name" value="DNA/RNA polymerases"/>
    <property type="match status" value="1"/>
</dbReference>
<dbReference type="InterPro" id="IPR013103">
    <property type="entry name" value="RVT_2"/>
</dbReference>
<gene>
    <name evidence="4" type="ORF">Zmor_019615</name>
</gene>
<dbReference type="GO" id="GO:0071897">
    <property type="term" value="P:DNA biosynthetic process"/>
    <property type="evidence" value="ECO:0007669"/>
    <property type="project" value="UniProtKB-ARBA"/>
</dbReference>
<dbReference type="InterPro" id="IPR057670">
    <property type="entry name" value="SH3_retrovirus"/>
</dbReference>
<name>A0AA38M9A0_9CUCU</name>
<dbReference type="Proteomes" id="UP001168821">
    <property type="component" value="Unassembled WGS sequence"/>
</dbReference>
<evidence type="ECO:0000256" key="1">
    <source>
        <dbReference type="SAM" id="MobiDB-lite"/>
    </source>
</evidence>
<feature type="domain" description="Retroviral polymerase SH3-like" evidence="3">
    <location>
        <begin position="1"/>
        <end position="41"/>
    </location>
</feature>
<protein>
    <recommendedName>
        <fullName evidence="6">Reverse transcriptase Ty1/copia-type domain-containing protein</fullName>
    </recommendedName>
</protein>
<comment type="caution">
    <text evidence="4">The sequence shown here is derived from an EMBL/GenBank/DDBJ whole genome shotgun (WGS) entry which is preliminary data.</text>
</comment>
<evidence type="ECO:0000313" key="5">
    <source>
        <dbReference type="Proteomes" id="UP001168821"/>
    </source>
</evidence>
<keyword evidence="5" id="KW-1185">Reference proteome</keyword>
<feature type="compositionally biased region" description="Acidic residues" evidence="1">
    <location>
        <begin position="73"/>
        <end position="95"/>
    </location>
</feature>
<feature type="region of interest" description="Disordered" evidence="1">
    <location>
        <begin position="58"/>
        <end position="117"/>
    </location>
</feature>
<feature type="compositionally biased region" description="Basic and acidic residues" evidence="1">
    <location>
        <begin position="58"/>
        <end position="72"/>
    </location>
</feature>
<dbReference type="InterPro" id="IPR043502">
    <property type="entry name" value="DNA/RNA_pol_sf"/>
</dbReference>
<evidence type="ECO:0000313" key="4">
    <source>
        <dbReference type="EMBL" id="KAJ3647754.1"/>
    </source>
</evidence>
<accession>A0AA38M9A0</accession>
<organism evidence="4 5">
    <name type="scientific">Zophobas morio</name>
    <dbReference type="NCBI Taxonomy" id="2755281"/>
    <lineage>
        <taxon>Eukaryota</taxon>
        <taxon>Metazoa</taxon>
        <taxon>Ecdysozoa</taxon>
        <taxon>Arthropoda</taxon>
        <taxon>Hexapoda</taxon>
        <taxon>Insecta</taxon>
        <taxon>Pterygota</taxon>
        <taxon>Neoptera</taxon>
        <taxon>Endopterygota</taxon>
        <taxon>Coleoptera</taxon>
        <taxon>Polyphaga</taxon>
        <taxon>Cucujiformia</taxon>
        <taxon>Tenebrionidae</taxon>
        <taxon>Zophobas</taxon>
    </lineage>
</organism>
<feature type="compositionally biased region" description="Basic and acidic residues" evidence="1">
    <location>
        <begin position="96"/>
        <end position="117"/>
    </location>
</feature>
<dbReference type="CDD" id="cd09272">
    <property type="entry name" value="RNase_HI_RT_Ty1"/>
    <property type="match status" value="1"/>
</dbReference>
<sequence>MDRKAIKGILIGYDHDDGYRIYCEEEGKLIRSRDVIFEEKTLQQGRGVVIPGNIELSDQHGDLTHADKRVEQNDETDEEDETFCGLESEAESTDSDENKTPEPIDEDSVNKPRQLRDRSNLKAPIRYDDYALYLSTFQEPETYSEAMKSDQRELWQEAMDCEMQSLKDNQTWELVSLPPGRKAIPNKWVYKIKTNADGSVDKFKARLVIKGFNQKRGVDYDQTFSPVARMSTIRTLLSVVANVGMKLTQIDVSTAFLYGDLDETIYMQQAEGYGDKSGRVCCLKKSLYGLKQASRCWNKKITELLLRLGFKQSKADPCLFVRQKDGKTMIFLLYVDDGLIASEDEQELQIFINELKKEFKITFKPATYFLGLEIEREGDGSLQIAQTHYTEKLLERFNMSNCNAVSTPIVKDNETEESPRNENFPYRQVVGALMFLMCGTRPDIAYAVSVVSRNLENPTERDVVRVKRILRYLRGTSNYRLLYKNDHEKGVLICYSDADHGGDLSTGRSTSGVLCLYSGAPISWMSQRQASVAISTTEAEIVAASEAAREIIWIKRLLTELGQLKETPALQVDNEAAIRLAQNPEFHRRTKHIRTRHFFVRELVTSGQIKIHKVESQRQLADVLTKPLSSVRFRDLCNNLGMLLLLNKGEC</sequence>
<dbReference type="Pfam" id="PF07727">
    <property type="entry name" value="RVT_2"/>
    <property type="match status" value="1"/>
</dbReference>
<reference evidence="4" key="1">
    <citation type="journal article" date="2023" name="G3 (Bethesda)">
        <title>Whole genome assemblies of Zophobas morio and Tenebrio molitor.</title>
        <authorList>
            <person name="Kaur S."/>
            <person name="Stinson S.A."/>
            <person name="diCenzo G.C."/>
        </authorList>
    </citation>
    <scope>NUCLEOTIDE SEQUENCE</scope>
    <source>
        <strain evidence="4">QUZm001</strain>
    </source>
</reference>
<evidence type="ECO:0000259" key="3">
    <source>
        <dbReference type="Pfam" id="PF25597"/>
    </source>
</evidence>